<evidence type="ECO:0000256" key="13">
    <source>
        <dbReference type="PIRSR" id="PIRSR001024-2"/>
    </source>
</evidence>
<dbReference type="GeneID" id="70242681"/>
<keyword evidence="10" id="KW-0119">Carbohydrate metabolism</keyword>
<dbReference type="EC" id="3.2.1.1" evidence="4"/>
<feature type="chain" id="PRO_5041987328" description="alpha-amylase" evidence="16">
    <location>
        <begin position="22"/>
        <end position="550"/>
    </location>
</feature>
<organism evidence="18 19">
    <name type="scientific">Talaromyces proteolyticus</name>
    <dbReference type="NCBI Taxonomy" id="1131652"/>
    <lineage>
        <taxon>Eukaryota</taxon>
        <taxon>Fungi</taxon>
        <taxon>Dikarya</taxon>
        <taxon>Ascomycota</taxon>
        <taxon>Pezizomycotina</taxon>
        <taxon>Eurotiomycetes</taxon>
        <taxon>Eurotiomycetidae</taxon>
        <taxon>Eurotiales</taxon>
        <taxon>Trichocomaceae</taxon>
        <taxon>Talaromyces</taxon>
        <taxon>Talaromyces sect. Bacilispori</taxon>
    </lineage>
</organism>
<comment type="caution">
    <text evidence="18">The sequence shown here is derived from an EMBL/GenBank/DDBJ whole genome shotgun (WGS) entry which is preliminary data.</text>
</comment>
<evidence type="ECO:0000256" key="14">
    <source>
        <dbReference type="PIRSR" id="PIRSR001024-4"/>
    </source>
</evidence>
<evidence type="ECO:0000256" key="3">
    <source>
        <dbReference type="ARBA" id="ARBA00008061"/>
    </source>
</evidence>
<proteinExistence type="inferred from homology"/>
<dbReference type="InterPro" id="IPR006047">
    <property type="entry name" value="GH13_cat_dom"/>
</dbReference>
<sequence>MVSCPLSFLAVAVAFIGGSNAASADEWAARSIYQVVTDRYAHSSTSSESCNITKYCGGTWKGLANNLDYIQDMGFTAVQISPVQQNIPQDTIYGEAYHGYWPQNLYALNDRFGTADDLHYLVSELHKREMYLMADVVANELAYDIGDKNMTVSTEIDYSVFVPFNQSSDFNTYCPIVDWNNKTECTTCWLGHQGVATPRIKTSDPEVAATLGRWIGDLVKTYDIDGIRVDGSKQIEPTFFPSFVHSAGVFAMGEVFDGTPEIVCGYQNLTSGLENYPLYGKIIDAFTAGKMDDLVTMVGAMRKTCSSPQYLVNFLENQDNTRFASYTKDLALAKNALSFTILSDGIPKVYYGQEQHLSGQYSPYNRQALWENSPSYDKSAVLYTLTATLNKLRNHAISMDSHYLTNWSSILYNDGSTYVTRKGANGAHIVAVLSNQGLHGGEYTLDVHGAADPGTNLTEVTNCNSTVVAGFNGTITIPMGQGQPRVYFPTFNLKGSGLCGQLSTLIAAPDASSTAQPSTTSTFLTQQGRGARFQISGWSGVFAVMVFALT</sequence>
<dbReference type="GO" id="GO:0004556">
    <property type="term" value="F:alpha-amylase activity"/>
    <property type="evidence" value="ECO:0007669"/>
    <property type="project" value="UniProtKB-EC"/>
</dbReference>
<keyword evidence="19" id="KW-1185">Reference proteome</keyword>
<evidence type="ECO:0000256" key="5">
    <source>
        <dbReference type="ARBA" id="ARBA00022723"/>
    </source>
</evidence>
<evidence type="ECO:0000256" key="8">
    <source>
        <dbReference type="ARBA" id="ARBA00023157"/>
    </source>
</evidence>
<evidence type="ECO:0000256" key="11">
    <source>
        <dbReference type="ARBA" id="ARBA00023295"/>
    </source>
</evidence>
<evidence type="ECO:0000256" key="2">
    <source>
        <dbReference type="ARBA" id="ARBA00001913"/>
    </source>
</evidence>
<dbReference type="AlphaFoldDB" id="A0AAD4KD14"/>
<comment type="cofactor">
    <cofactor evidence="2">
        <name>Ca(2+)</name>
        <dbReference type="ChEBI" id="CHEBI:29108"/>
    </cofactor>
</comment>
<dbReference type="CDD" id="cd11319">
    <property type="entry name" value="AmyAc_euk_AmyA"/>
    <property type="match status" value="1"/>
</dbReference>
<keyword evidence="7" id="KW-0106">Calcium</keyword>
<dbReference type="Pfam" id="PF00128">
    <property type="entry name" value="Alpha-amylase"/>
    <property type="match status" value="2"/>
</dbReference>
<keyword evidence="9" id="KW-0325">Glycoprotein</keyword>
<dbReference type="InterPro" id="IPR013777">
    <property type="entry name" value="A-amylase-like"/>
</dbReference>
<comment type="similarity">
    <text evidence="3">Belongs to the glycosyl hydrolase 13 family.</text>
</comment>
<comment type="catalytic activity">
    <reaction evidence="1">
        <text>Endohydrolysis of (1-&gt;4)-alpha-D-glucosidic linkages in polysaccharides containing three or more (1-&gt;4)-alpha-linked D-glucose units.</text>
        <dbReference type="EC" id="3.2.1.1"/>
    </reaction>
</comment>
<feature type="binding site" evidence="15">
    <location>
        <position position="101"/>
    </location>
    <ligand>
        <name>substrate</name>
    </ligand>
</feature>
<evidence type="ECO:0000256" key="7">
    <source>
        <dbReference type="ARBA" id="ARBA00022837"/>
    </source>
</evidence>
<dbReference type="InterPro" id="IPR013780">
    <property type="entry name" value="Glyco_hydro_b"/>
</dbReference>
<dbReference type="InterPro" id="IPR015340">
    <property type="entry name" value="A_amylase_C_dom"/>
</dbReference>
<evidence type="ECO:0000256" key="4">
    <source>
        <dbReference type="ARBA" id="ARBA00012595"/>
    </source>
</evidence>
<dbReference type="InterPro" id="IPR017853">
    <property type="entry name" value="GH"/>
</dbReference>
<feature type="disulfide bond" evidence="14">
    <location>
        <begin position="264"/>
        <end position="305"/>
    </location>
</feature>
<dbReference type="RefSeq" id="XP_046065550.1">
    <property type="nucleotide sequence ID" value="XM_046212394.1"/>
</dbReference>
<dbReference type="Pfam" id="PF09260">
    <property type="entry name" value="A_amylase_dom_C"/>
    <property type="match status" value="1"/>
</dbReference>
<feature type="signal peptide" evidence="16">
    <location>
        <begin position="1"/>
        <end position="21"/>
    </location>
</feature>
<evidence type="ECO:0000256" key="12">
    <source>
        <dbReference type="PIRSR" id="PIRSR001024-1"/>
    </source>
</evidence>
<name>A0AAD4KD14_9EURO</name>
<dbReference type="PANTHER" id="PTHR10357:SF208">
    <property type="entry name" value="ALPHA-AMYLASE"/>
    <property type="match status" value="1"/>
</dbReference>
<dbReference type="Proteomes" id="UP001201262">
    <property type="component" value="Unassembled WGS sequence"/>
</dbReference>
<accession>A0AAD4KD14</accession>
<feature type="disulfide bond" evidence="14">
    <location>
        <begin position="463"/>
        <end position="499"/>
    </location>
</feature>
<feature type="site" description="Transition state stabilizer" evidence="13">
    <location>
        <position position="319"/>
    </location>
</feature>
<gene>
    <name evidence="18" type="ORF">BGW36DRAFT_309280</name>
</gene>
<keyword evidence="8 14" id="KW-1015">Disulfide bond</keyword>
<dbReference type="PIRSF" id="PIRSF001024">
    <property type="entry name" value="Alph-amyl_fung"/>
    <property type="match status" value="1"/>
</dbReference>
<feature type="binding site" evidence="15">
    <location>
        <position position="258"/>
    </location>
    <ligand>
        <name>substrate</name>
    </ligand>
</feature>
<feature type="active site" description="Nucleophile" evidence="12">
    <location>
        <position position="230"/>
    </location>
</feature>
<feature type="binding site" evidence="15">
    <location>
        <position position="319"/>
    </location>
    <ligand>
        <name>substrate</name>
    </ligand>
</feature>
<feature type="binding site" evidence="15">
    <location>
        <position position="366"/>
    </location>
    <ligand>
        <name>substrate</name>
    </ligand>
</feature>
<evidence type="ECO:0000256" key="6">
    <source>
        <dbReference type="ARBA" id="ARBA00022801"/>
    </source>
</evidence>
<feature type="binding site" evidence="15">
    <location>
        <position position="228"/>
    </location>
    <ligand>
        <name>substrate</name>
    </ligand>
</feature>
<feature type="domain" description="Glycosyl hydrolase family 13 catalytic" evidence="17">
    <location>
        <begin position="34"/>
        <end position="393"/>
    </location>
</feature>
<dbReference type="GO" id="GO:0005509">
    <property type="term" value="F:calcium ion binding"/>
    <property type="evidence" value="ECO:0007669"/>
    <property type="project" value="InterPro"/>
</dbReference>
<evidence type="ECO:0000259" key="17">
    <source>
        <dbReference type="SMART" id="SM00642"/>
    </source>
</evidence>
<dbReference type="GO" id="GO:0016052">
    <property type="term" value="P:carbohydrate catabolic process"/>
    <property type="evidence" value="ECO:0007669"/>
    <property type="project" value="InterPro"/>
</dbReference>
<feature type="disulfide bond" evidence="14">
    <location>
        <begin position="174"/>
        <end position="188"/>
    </location>
</feature>
<evidence type="ECO:0000256" key="9">
    <source>
        <dbReference type="ARBA" id="ARBA00023180"/>
    </source>
</evidence>
<dbReference type="PANTHER" id="PTHR10357">
    <property type="entry name" value="ALPHA-AMYLASE FAMILY MEMBER"/>
    <property type="match status" value="1"/>
</dbReference>
<feature type="active site" description="Proton donor" evidence="12">
    <location>
        <position position="254"/>
    </location>
</feature>
<keyword evidence="6" id="KW-0378">Hydrolase</keyword>
<protein>
    <recommendedName>
        <fullName evidence="4">alpha-amylase</fullName>
        <ecNumber evidence="4">3.2.1.1</ecNumber>
    </recommendedName>
</protein>
<dbReference type="SUPFAM" id="SSF51445">
    <property type="entry name" value="(Trans)glycosidases"/>
    <property type="match status" value="1"/>
</dbReference>
<evidence type="ECO:0000256" key="10">
    <source>
        <dbReference type="ARBA" id="ARBA00023277"/>
    </source>
</evidence>
<dbReference type="SMART" id="SM00642">
    <property type="entry name" value="Aamy"/>
    <property type="match status" value="1"/>
</dbReference>
<keyword evidence="16" id="KW-0732">Signal</keyword>
<dbReference type="Gene3D" id="3.20.20.80">
    <property type="entry name" value="Glycosidases"/>
    <property type="match status" value="1"/>
</dbReference>
<evidence type="ECO:0000256" key="15">
    <source>
        <dbReference type="PIRSR" id="PIRSR001024-5"/>
    </source>
</evidence>
<evidence type="ECO:0000256" key="16">
    <source>
        <dbReference type="SAM" id="SignalP"/>
    </source>
</evidence>
<evidence type="ECO:0000313" key="19">
    <source>
        <dbReference type="Proteomes" id="UP001201262"/>
    </source>
</evidence>
<dbReference type="Gene3D" id="2.60.40.1180">
    <property type="entry name" value="Golgi alpha-mannosidase II"/>
    <property type="match status" value="1"/>
</dbReference>
<keyword evidence="11" id="KW-0326">Glycosidase</keyword>
<dbReference type="SUPFAM" id="SSF51011">
    <property type="entry name" value="Glycosyl hydrolase domain"/>
    <property type="match status" value="1"/>
</dbReference>
<feature type="disulfide bond" evidence="14">
    <location>
        <begin position="50"/>
        <end position="56"/>
    </location>
</feature>
<evidence type="ECO:0000256" key="1">
    <source>
        <dbReference type="ARBA" id="ARBA00000548"/>
    </source>
</evidence>
<evidence type="ECO:0000313" key="18">
    <source>
        <dbReference type="EMBL" id="KAH8689124.1"/>
    </source>
</evidence>
<keyword evidence="5" id="KW-0479">Metal-binding</keyword>
<dbReference type="FunFam" id="3.20.20.80:FF:000120">
    <property type="entry name" value="Alpha-amylase A"/>
    <property type="match status" value="1"/>
</dbReference>
<dbReference type="EMBL" id="JAJTJA010000016">
    <property type="protein sequence ID" value="KAH8689124.1"/>
    <property type="molecule type" value="Genomic_DNA"/>
</dbReference>
<reference evidence="18" key="1">
    <citation type="submission" date="2021-12" db="EMBL/GenBank/DDBJ databases">
        <title>Convergent genome expansion in fungi linked to evolution of root-endophyte symbiosis.</title>
        <authorList>
            <consortium name="DOE Joint Genome Institute"/>
            <person name="Ke Y.-H."/>
            <person name="Bonito G."/>
            <person name="Liao H.-L."/>
            <person name="Looney B."/>
            <person name="Rojas-Flechas A."/>
            <person name="Nash J."/>
            <person name="Hameed K."/>
            <person name="Schadt C."/>
            <person name="Martin F."/>
            <person name="Crous P.W."/>
            <person name="Miettinen O."/>
            <person name="Magnuson J.K."/>
            <person name="Labbe J."/>
            <person name="Jacobson D."/>
            <person name="Doktycz M.J."/>
            <person name="Veneault-Fourrey C."/>
            <person name="Kuo A."/>
            <person name="Mondo S."/>
            <person name="Calhoun S."/>
            <person name="Riley R."/>
            <person name="Ohm R."/>
            <person name="LaButti K."/>
            <person name="Andreopoulos B."/>
            <person name="Pangilinan J."/>
            <person name="Nolan M."/>
            <person name="Tritt A."/>
            <person name="Clum A."/>
            <person name="Lipzen A."/>
            <person name="Daum C."/>
            <person name="Barry K."/>
            <person name="Grigoriev I.V."/>
            <person name="Vilgalys R."/>
        </authorList>
    </citation>
    <scope>NUCLEOTIDE SEQUENCE</scope>
    <source>
        <strain evidence="18">PMI_201</strain>
    </source>
</reference>